<accession>A0A142K9V6</accession>
<protein>
    <submittedName>
        <fullName evidence="1">Uncharacterized protein</fullName>
    </submittedName>
</protein>
<dbReference type="OrthoDB" id="21535at10239"/>
<sequence length="66" mass="7301">MTAPPKTDRCWRLRYEIPGRAAAGTPVTHLGYCPTDPDEHVVSIGGRVYTLPAYWLDVAATDSWTP</sequence>
<organism evidence="1 2">
    <name type="scientific">Gordonia phage Vivi2</name>
    <dbReference type="NCBI Taxonomy" id="1821564"/>
    <lineage>
        <taxon>Viruses</taxon>
        <taxon>Duplodnaviria</taxon>
        <taxon>Heunggongvirae</taxon>
        <taxon>Uroviricota</taxon>
        <taxon>Caudoviricetes</taxon>
        <taxon>Stackebrandtviridae</taxon>
        <taxon>Schenleyvirinae</taxon>
        <taxon>Vividuovirus</taxon>
        <taxon>Vividuovirus vivi2</taxon>
    </lineage>
</organism>
<proteinExistence type="predicted"/>
<dbReference type="EMBL" id="KU963250">
    <property type="protein sequence ID" value="AMS02889.1"/>
    <property type="molecule type" value="Genomic_DNA"/>
</dbReference>
<dbReference type="Proteomes" id="UP000201202">
    <property type="component" value="Segment"/>
</dbReference>
<evidence type="ECO:0000313" key="2">
    <source>
        <dbReference type="Proteomes" id="UP000201202"/>
    </source>
</evidence>
<gene>
    <name evidence="1" type="primary">57</name>
    <name evidence="1" type="ORF">SEA_VIVI2_57</name>
</gene>
<keyword evidence="2" id="KW-1185">Reference proteome</keyword>
<dbReference type="KEGG" id="vg:29126866"/>
<reference evidence="1 2" key="1">
    <citation type="submission" date="2016-03" db="EMBL/GenBank/DDBJ databases">
        <authorList>
            <person name="Arora C."/>
            <person name="Burnet G."/>
            <person name="Bortz M."/>
            <person name="Conover D.H."/>
            <person name="Ghobrial J.A."/>
            <person name="Mezghani N.A."/>
            <person name="Thompson P.K."/>
            <person name="Ulbrich M.C."/>
            <person name="Furbee E.C."/>
            <person name="Grubb S.R."/>
            <person name="Warner M.H."/>
            <person name="Montgomery M.T."/>
            <person name="Garlena R.A."/>
            <person name="Russell D.A."/>
            <person name="Pope W.H."/>
            <person name="Jacobs-Sera D."/>
            <person name="Hendrix R.W."/>
            <person name="Hatfull G.F."/>
        </authorList>
    </citation>
    <scope>NUCLEOTIDE SEQUENCE [LARGE SCALE GENOMIC DNA]</scope>
</reference>
<name>A0A142K9V6_9CAUD</name>
<dbReference type="RefSeq" id="YP_009301981.1">
    <property type="nucleotide sequence ID" value="NC_031239.1"/>
</dbReference>
<dbReference type="GeneID" id="29126866"/>
<evidence type="ECO:0000313" key="1">
    <source>
        <dbReference type="EMBL" id="AMS02889.1"/>
    </source>
</evidence>